<dbReference type="PANTHER" id="PTHR14209">
    <property type="entry name" value="ISOAMYL ACETATE-HYDROLYZING ESTERASE 1"/>
    <property type="match status" value="1"/>
</dbReference>
<dbReference type="eggNOG" id="COG2755">
    <property type="taxonomic scope" value="Bacteria"/>
</dbReference>
<organism evidence="2 3">
    <name type="scientific">Schleiferilactobacillus harbinensis DSM 16991</name>
    <dbReference type="NCBI Taxonomy" id="1122147"/>
    <lineage>
        <taxon>Bacteria</taxon>
        <taxon>Bacillati</taxon>
        <taxon>Bacillota</taxon>
        <taxon>Bacilli</taxon>
        <taxon>Lactobacillales</taxon>
        <taxon>Lactobacillaceae</taxon>
        <taxon>Schleiferilactobacillus</taxon>
    </lineage>
</organism>
<gene>
    <name evidence="2" type="ORF">FC91_GL001166</name>
</gene>
<accession>A0A0R1XFV7</accession>
<proteinExistence type="predicted"/>
<evidence type="ECO:0000313" key="3">
    <source>
        <dbReference type="Proteomes" id="UP000050949"/>
    </source>
</evidence>
<evidence type="ECO:0000259" key="1">
    <source>
        <dbReference type="Pfam" id="PF13472"/>
    </source>
</evidence>
<sequence>MAAKLILLGDSIFAGWRNGQMSTLLKDRLAGRLPRYDIVMAAVPGETTDEALNRVTQDTAAGEHDLVVIGYGANDASNTTNVTADDFYDNLRTMIEIIGPDSVILLTPPFGDPQRLQDRNQDSVAGYTQAAKEVADKENVLLVDLHQAMVASPDPQALLASDGQHFTDLGYDLLADLIVSSVHAMEKR</sequence>
<name>A0A0R1XFV7_9LACO</name>
<dbReference type="InterPro" id="IPR013830">
    <property type="entry name" value="SGNH_hydro"/>
</dbReference>
<dbReference type="Gene3D" id="3.40.50.1110">
    <property type="entry name" value="SGNH hydrolase"/>
    <property type="match status" value="1"/>
</dbReference>
<dbReference type="RefSeq" id="WP_027827804.1">
    <property type="nucleotide sequence ID" value="NZ_AUEH01000007.1"/>
</dbReference>
<dbReference type="PATRIC" id="fig|1122147.4.peg.1206"/>
<evidence type="ECO:0000313" key="2">
    <source>
        <dbReference type="EMBL" id="KRM29002.1"/>
    </source>
</evidence>
<dbReference type="InterPro" id="IPR036514">
    <property type="entry name" value="SGNH_hydro_sf"/>
</dbReference>
<dbReference type="OrthoDB" id="388542at2"/>
<dbReference type="EMBL" id="AZFW01000020">
    <property type="protein sequence ID" value="KRM29002.1"/>
    <property type="molecule type" value="Genomic_DNA"/>
</dbReference>
<comment type="caution">
    <text evidence="2">The sequence shown here is derived from an EMBL/GenBank/DDBJ whole genome shotgun (WGS) entry which is preliminary data.</text>
</comment>
<dbReference type="InterPro" id="IPR045136">
    <property type="entry name" value="Iah1-like"/>
</dbReference>
<reference evidence="2 3" key="1">
    <citation type="journal article" date="2015" name="Genome Announc.">
        <title>Expanding the biotechnology potential of lactobacilli through comparative genomics of 213 strains and associated genera.</title>
        <authorList>
            <person name="Sun Z."/>
            <person name="Harris H.M."/>
            <person name="McCann A."/>
            <person name="Guo C."/>
            <person name="Argimon S."/>
            <person name="Zhang W."/>
            <person name="Yang X."/>
            <person name="Jeffery I.B."/>
            <person name="Cooney J.C."/>
            <person name="Kagawa T.F."/>
            <person name="Liu W."/>
            <person name="Song Y."/>
            <person name="Salvetti E."/>
            <person name="Wrobel A."/>
            <person name="Rasinkangas P."/>
            <person name="Parkhill J."/>
            <person name="Rea M.C."/>
            <person name="O'Sullivan O."/>
            <person name="Ritari J."/>
            <person name="Douillard F.P."/>
            <person name="Paul Ross R."/>
            <person name="Yang R."/>
            <person name="Briner A.E."/>
            <person name="Felis G.E."/>
            <person name="de Vos W.M."/>
            <person name="Barrangou R."/>
            <person name="Klaenhammer T.R."/>
            <person name="Caufield P.W."/>
            <person name="Cui Y."/>
            <person name="Zhang H."/>
            <person name="O'Toole P.W."/>
        </authorList>
    </citation>
    <scope>NUCLEOTIDE SEQUENCE [LARGE SCALE GENOMIC DNA]</scope>
    <source>
        <strain evidence="2 3">DSM 16991</strain>
    </source>
</reference>
<dbReference type="PANTHER" id="PTHR14209:SF19">
    <property type="entry name" value="ISOAMYL ACETATE-HYDROLYZING ESTERASE 1 HOMOLOG"/>
    <property type="match status" value="1"/>
</dbReference>
<dbReference type="SUPFAM" id="SSF52266">
    <property type="entry name" value="SGNH hydrolase"/>
    <property type="match status" value="1"/>
</dbReference>
<dbReference type="Proteomes" id="UP000050949">
    <property type="component" value="Unassembled WGS sequence"/>
</dbReference>
<dbReference type="Pfam" id="PF13472">
    <property type="entry name" value="Lipase_GDSL_2"/>
    <property type="match status" value="1"/>
</dbReference>
<protein>
    <recommendedName>
        <fullName evidence="1">SGNH hydrolase-type esterase domain-containing protein</fullName>
    </recommendedName>
</protein>
<dbReference type="AlphaFoldDB" id="A0A0R1XFV7"/>
<feature type="domain" description="SGNH hydrolase-type esterase" evidence="1">
    <location>
        <begin position="7"/>
        <end position="173"/>
    </location>
</feature>